<dbReference type="GO" id="GO:0016020">
    <property type="term" value="C:membrane"/>
    <property type="evidence" value="ECO:0007669"/>
    <property type="project" value="UniProtKB-SubCell"/>
</dbReference>
<dbReference type="PANTHER" id="PTHR31585:SF12">
    <property type="entry name" value="FOLATE-BIOPTERIN TRANSPORTER 9, CHLOROPLASTIC-RELATED"/>
    <property type="match status" value="1"/>
</dbReference>
<protein>
    <submittedName>
        <fullName evidence="7">Uncharacterized protein</fullName>
    </submittedName>
</protein>
<sequence length="506" mass="55791">MICLAAPVPGTHAASFSFPSRRGGKPLRHLPPLICSVNRGAETAKIVHHGGSWRRHGVWEISPSRTWRSDRREEEQQQVWALCGFGYWVQGFRCFPWLALNFHLVHALHLSPSTLQLVQHTGCLPMVAKPLFGVISDSVYIGGARRLPYIAIGAFLQLMSWGTLAFFATNRKIFSLQMACILLGNLGASITEVVSDALVAELGRTRREGELQSHAFIALAAGALLGNLSGGFIMLKIQEPNMMFFTFCFLLALQLALSLTTRETSLDSRSSSKYRIVRSSISENLSSKVSNLIAAINEERIFYPLSWAVASVAIVPILSGSMFCFQTQFLKLDPSVIGLSKVIGQMMVLCATLFYDRCLKRIPMRKLMFGMQILYAFSLLTDFFLVKQINTKLSIPNEIYVLCFSSLAEACAQFKILPFSVLFSQQCPSGCEASLFAFFASAMCLSSILSGVLGVGLASLIGVSSGDYSRLHLGILFQFISAFIPLAWISCLPAMENLDEMQLATR</sequence>
<feature type="transmembrane region" description="Helical" evidence="6">
    <location>
        <begin position="301"/>
        <end position="323"/>
    </location>
</feature>
<evidence type="ECO:0000256" key="4">
    <source>
        <dbReference type="ARBA" id="ARBA00022989"/>
    </source>
</evidence>
<keyword evidence="5 6" id="KW-0472">Membrane</keyword>
<proteinExistence type="predicted"/>
<dbReference type="Proteomes" id="UP000734854">
    <property type="component" value="Unassembled WGS sequence"/>
</dbReference>
<organism evidence="7 8">
    <name type="scientific">Zingiber officinale</name>
    <name type="common">Ginger</name>
    <name type="synonym">Amomum zingiber</name>
    <dbReference type="NCBI Taxonomy" id="94328"/>
    <lineage>
        <taxon>Eukaryota</taxon>
        <taxon>Viridiplantae</taxon>
        <taxon>Streptophyta</taxon>
        <taxon>Embryophyta</taxon>
        <taxon>Tracheophyta</taxon>
        <taxon>Spermatophyta</taxon>
        <taxon>Magnoliopsida</taxon>
        <taxon>Liliopsida</taxon>
        <taxon>Zingiberales</taxon>
        <taxon>Zingiberaceae</taxon>
        <taxon>Zingiber</taxon>
    </lineage>
</organism>
<gene>
    <name evidence="7" type="ORF">ZIOFF_064244</name>
</gene>
<feature type="transmembrane region" description="Helical" evidence="6">
    <location>
        <begin position="399"/>
        <end position="423"/>
    </location>
</feature>
<dbReference type="Pfam" id="PF03092">
    <property type="entry name" value="BT1"/>
    <property type="match status" value="1"/>
</dbReference>
<evidence type="ECO:0000313" key="8">
    <source>
        <dbReference type="Proteomes" id="UP000734854"/>
    </source>
</evidence>
<evidence type="ECO:0000313" key="7">
    <source>
        <dbReference type="EMBL" id="KAG6475027.1"/>
    </source>
</evidence>
<evidence type="ECO:0000256" key="6">
    <source>
        <dbReference type="SAM" id="Phobius"/>
    </source>
</evidence>
<feature type="transmembrane region" description="Helical" evidence="6">
    <location>
        <begin position="435"/>
        <end position="463"/>
    </location>
</feature>
<name>A0A8J5EVR4_ZINOF</name>
<feature type="transmembrane region" description="Helical" evidence="6">
    <location>
        <begin position="367"/>
        <end position="387"/>
    </location>
</feature>
<keyword evidence="4 6" id="KW-1133">Transmembrane helix</keyword>
<feature type="transmembrane region" description="Helical" evidence="6">
    <location>
        <begin position="241"/>
        <end position="260"/>
    </location>
</feature>
<comment type="caution">
    <text evidence="7">The sequence shown here is derived from an EMBL/GenBank/DDBJ whole genome shotgun (WGS) entry which is preliminary data.</text>
</comment>
<accession>A0A8J5EVR4</accession>
<feature type="transmembrane region" description="Helical" evidence="6">
    <location>
        <begin position="215"/>
        <end position="235"/>
    </location>
</feature>
<feature type="transmembrane region" description="Helical" evidence="6">
    <location>
        <begin position="147"/>
        <end position="168"/>
    </location>
</feature>
<dbReference type="NCBIfam" id="TIGR00788">
    <property type="entry name" value="fbt"/>
    <property type="match status" value="1"/>
</dbReference>
<evidence type="ECO:0000256" key="3">
    <source>
        <dbReference type="ARBA" id="ARBA00022692"/>
    </source>
</evidence>
<evidence type="ECO:0000256" key="1">
    <source>
        <dbReference type="ARBA" id="ARBA00004141"/>
    </source>
</evidence>
<dbReference type="AlphaFoldDB" id="A0A8J5EVR4"/>
<dbReference type="EMBL" id="JACMSC010000018">
    <property type="protein sequence ID" value="KAG6475027.1"/>
    <property type="molecule type" value="Genomic_DNA"/>
</dbReference>
<dbReference type="InterPro" id="IPR039309">
    <property type="entry name" value="BT1"/>
</dbReference>
<reference evidence="7 8" key="1">
    <citation type="submission" date="2020-08" db="EMBL/GenBank/DDBJ databases">
        <title>Plant Genome Project.</title>
        <authorList>
            <person name="Zhang R.-G."/>
        </authorList>
    </citation>
    <scope>NUCLEOTIDE SEQUENCE [LARGE SCALE GENOMIC DNA]</scope>
    <source>
        <tissue evidence="7">Rhizome</tissue>
    </source>
</reference>
<feature type="transmembrane region" description="Helical" evidence="6">
    <location>
        <begin position="475"/>
        <end position="495"/>
    </location>
</feature>
<keyword evidence="2" id="KW-0813">Transport</keyword>
<keyword evidence="8" id="KW-1185">Reference proteome</keyword>
<dbReference type="PANTHER" id="PTHR31585">
    <property type="entry name" value="FOLATE-BIOPTERIN TRANSPORTER 1, CHLOROPLASTIC"/>
    <property type="match status" value="1"/>
</dbReference>
<keyword evidence="3 6" id="KW-0812">Transmembrane</keyword>
<comment type="subcellular location">
    <subcellularLocation>
        <location evidence="1">Membrane</location>
        <topology evidence="1">Multi-pass membrane protein</topology>
    </subcellularLocation>
</comment>
<dbReference type="OrthoDB" id="1923497at2759"/>
<dbReference type="InterPro" id="IPR004324">
    <property type="entry name" value="FBT"/>
</dbReference>
<evidence type="ECO:0000256" key="2">
    <source>
        <dbReference type="ARBA" id="ARBA00022448"/>
    </source>
</evidence>
<evidence type="ECO:0000256" key="5">
    <source>
        <dbReference type="ARBA" id="ARBA00023136"/>
    </source>
</evidence>
<feature type="transmembrane region" description="Helical" evidence="6">
    <location>
        <begin position="335"/>
        <end position="355"/>
    </location>
</feature>